<gene>
    <name evidence="2" type="ORF">DWW24_10990</name>
</gene>
<feature type="compositionally biased region" description="Gly residues" evidence="1">
    <location>
        <begin position="32"/>
        <end position="44"/>
    </location>
</feature>
<comment type="caution">
    <text evidence="2">The sequence shown here is derived from an EMBL/GenBank/DDBJ whole genome shotgun (WGS) entry which is preliminary data.</text>
</comment>
<dbReference type="EMBL" id="QRYW01000021">
    <property type="protein sequence ID" value="RGV25777.1"/>
    <property type="molecule type" value="Genomic_DNA"/>
</dbReference>
<evidence type="ECO:0000313" key="2">
    <source>
        <dbReference type="EMBL" id="RGV25777.1"/>
    </source>
</evidence>
<accession>A0A412WF22</accession>
<evidence type="ECO:0000256" key="1">
    <source>
        <dbReference type="SAM" id="MobiDB-lite"/>
    </source>
</evidence>
<feature type="region of interest" description="Disordered" evidence="1">
    <location>
        <begin position="1"/>
        <end position="44"/>
    </location>
</feature>
<dbReference type="Proteomes" id="UP000283426">
    <property type="component" value="Unassembled WGS sequence"/>
</dbReference>
<evidence type="ECO:0000313" key="3">
    <source>
        <dbReference type="Proteomes" id="UP000283426"/>
    </source>
</evidence>
<organism evidence="2 3">
    <name type="scientific">Odoribacter splanchnicus</name>
    <dbReference type="NCBI Taxonomy" id="28118"/>
    <lineage>
        <taxon>Bacteria</taxon>
        <taxon>Pseudomonadati</taxon>
        <taxon>Bacteroidota</taxon>
        <taxon>Bacteroidia</taxon>
        <taxon>Bacteroidales</taxon>
        <taxon>Odoribacteraceae</taxon>
        <taxon>Odoribacter</taxon>
    </lineage>
</organism>
<proteinExistence type="predicted"/>
<dbReference type="AlphaFoldDB" id="A0A412WF22"/>
<protein>
    <submittedName>
        <fullName evidence="2">Uncharacterized protein</fullName>
    </submittedName>
</protein>
<dbReference type="RefSeq" id="WP_118108149.1">
    <property type="nucleotide sequence ID" value="NZ_QRYW01000021.1"/>
</dbReference>
<reference evidence="2 3" key="1">
    <citation type="submission" date="2018-08" db="EMBL/GenBank/DDBJ databases">
        <title>A genome reference for cultivated species of the human gut microbiota.</title>
        <authorList>
            <person name="Zou Y."/>
            <person name="Xue W."/>
            <person name="Luo G."/>
        </authorList>
    </citation>
    <scope>NUCLEOTIDE SEQUENCE [LARGE SCALE GENOMIC DNA]</scope>
    <source>
        <strain evidence="2 3">AF14-6AC</strain>
    </source>
</reference>
<name>A0A412WF22_9BACT</name>
<sequence>MYNYPDKIELSTSSSGGGTPGSIDYDGNGDPIFGGGDSGGGEDGGGFEFLSDCRIEENNSYSLSGTYIYSFNVYLPKSFDARKLPKKGATIRLTKKDKTVNEVEATVVDSRSTKFNYVIKT</sequence>